<dbReference type="AlphaFoldDB" id="S0FS11"/>
<dbReference type="PATRIC" id="fig|1286635.3.peg.4613"/>
<proteinExistence type="predicted"/>
<dbReference type="Proteomes" id="UP000014216">
    <property type="component" value="Unassembled WGS sequence"/>
</dbReference>
<keyword evidence="1" id="KW-0175">Coiled coil</keyword>
<evidence type="ECO:0000313" key="3">
    <source>
        <dbReference type="EMBL" id="EMS77500.1"/>
    </source>
</evidence>
<reference evidence="3 4" key="1">
    <citation type="journal article" date="2013" name="Genome Announc.">
        <title>Draft Genome Sequence of Desulfotignum phosphitoxidans DSM 13687 Strain FiPS-3.</title>
        <authorList>
            <person name="Poehlein A."/>
            <person name="Daniel R."/>
            <person name="Simeonova D.D."/>
        </authorList>
    </citation>
    <scope>NUCLEOTIDE SEQUENCE [LARGE SCALE GENOMIC DNA]</scope>
    <source>
        <strain evidence="3 4">DSM 13687</strain>
    </source>
</reference>
<comment type="caution">
    <text evidence="3">The sequence shown here is derived from an EMBL/GenBank/DDBJ whole genome shotgun (WGS) entry which is preliminary data.</text>
</comment>
<dbReference type="InterPro" id="IPR027417">
    <property type="entry name" value="P-loop_NTPase"/>
</dbReference>
<dbReference type="PANTHER" id="PTHR41259">
    <property type="entry name" value="DOUBLE-STRAND BREAK REPAIR RAD50 ATPASE, PUTATIVE-RELATED"/>
    <property type="match status" value="1"/>
</dbReference>
<dbReference type="InterPro" id="IPR038734">
    <property type="entry name" value="YhaN_AAA"/>
</dbReference>
<feature type="coiled-coil region" evidence="1">
    <location>
        <begin position="731"/>
        <end position="758"/>
    </location>
</feature>
<feature type="coiled-coil region" evidence="1">
    <location>
        <begin position="181"/>
        <end position="242"/>
    </location>
</feature>
<dbReference type="EMBL" id="APJX01000015">
    <property type="protein sequence ID" value="EMS77500.1"/>
    <property type="molecule type" value="Genomic_DNA"/>
</dbReference>
<feature type="domain" description="YhaN AAA" evidence="2">
    <location>
        <begin position="1"/>
        <end position="208"/>
    </location>
</feature>
<dbReference type="Pfam" id="PF13514">
    <property type="entry name" value="AAA_27"/>
    <property type="match status" value="1"/>
</dbReference>
<gene>
    <name evidence="3" type="ORF">Dpo_15c00760</name>
</gene>
<feature type="coiled-coil region" evidence="1">
    <location>
        <begin position="276"/>
        <end position="303"/>
    </location>
</feature>
<sequence>MRINRLDLIAFGRFTEKSLDLSEGDQGLHLIYGDNEAGKSTSLRALTNWLFGIPARTGDNFVHANPQLRIGGELQLSTGETIEFIRRKGNKDTLLEYGSDAPLDETRFRRFLPAGIDETIFTRLWGIDHERLIAGGRELLEQSGDLGQALFSAAAGTANLRDILMEMQNRAVDIFKPRGSKAVLNRAISEYKDALKRMREASLPVSTWKALQKDLSTTSAAIHEVEQKIDEKNKQKSGLERINRVKGALAQRRSCLAKMDALGTVLLLPEDFSDQLKTVRQTLQHALDAKERLEARQDALNKESGSLRVREDLLKNEDAISRLYKDLGAVEKTLADRPGQDGKRRLLRNEAQTLLKGIRPDMGLDDADHLRPILNNKKWISELAQNKRLLIQKQDGHKAALKDLQDEIKSLESKLENLPQKDIDLTELKAAVASARKAGDIEQRLNDIRIQAAQEKAACENEFARLGNFHGNADVLLSMGLPVSETLDRFEKETDDLMEKSRTASQKKQEIEAEKRQAEQELKALLLKEDVPKIADLESSRKDRDQGWSLIKQTYIQGHDIGDRVQAYTSGSDLPAVYEKKVALADQMSDRLRRDADQVVKRADLEAKIDHMTSRIAELSTILEKIKESQADLDNRWAAIWNPLNVAAGTPREMKQWVLKAERLIEKIHAAKEISAREKKLGEECDLLKRSMSRRIAGFDSGANIQGKSLEALISLCEQRIETEQYVRDNRHRIENSLKDLRIRLKRTKDDLKTVETGLITWTGEWEKAISGLGLNPDTHPETALETFDHLVSFFKKFDQSEELRKRIYGMDKVKEDFHRKVHEFAGSMEMMTEGQDALRVAGQLHRDLNAAREARASLIKIKDQMDEKKQEIKDVTITIRQSQEKISELKTQAGVDTVEKLIEAGEKSNQKRDLLKQIEALEQELNRNGDGFGIDALEKEVSRSDIDGIKGDIDRISIELKELQSERDTLRDQRQTIQHDIRQNDGSAMAAGASEEAEAHLSSITQNAEQYLRFQIASLILEQQIEAYRKENQAPVLGRAGELFSTLTLGSYAGLRDELDASGTPVLLGVRPDDQEVAIDGMSDGSRDQLYLALRIATLEQHLTKGEPMPFVVDDILIGFDDHRTRVGLEVLAQLSRRIQVLLFTHHRRVLELADTCNDTGKIFQHALS</sequence>
<organism evidence="3 4">
    <name type="scientific">Desulfotignum phosphitoxidans DSM 13687</name>
    <dbReference type="NCBI Taxonomy" id="1286635"/>
    <lineage>
        <taxon>Bacteria</taxon>
        <taxon>Pseudomonadati</taxon>
        <taxon>Thermodesulfobacteriota</taxon>
        <taxon>Desulfobacteria</taxon>
        <taxon>Desulfobacterales</taxon>
        <taxon>Desulfobacteraceae</taxon>
        <taxon>Desulfotignum</taxon>
    </lineage>
</organism>
<dbReference type="PANTHER" id="PTHR41259:SF1">
    <property type="entry name" value="DOUBLE-STRAND BREAK REPAIR RAD50 ATPASE, PUTATIVE-RELATED"/>
    <property type="match status" value="1"/>
</dbReference>
<accession>S0FS11</accession>
<dbReference type="Gene3D" id="3.40.50.300">
    <property type="entry name" value="P-loop containing nucleotide triphosphate hydrolases"/>
    <property type="match status" value="2"/>
</dbReference>
<feature type="coiled-coil region" evidence="1">
    <location>
        <begin position="487"/>
        <end position="528"/>
    </location>
</feature>
<evidence type="ECO:0000256" key="1">
    <source>
        <dbReference type="SAM" id="Coils"/>
    </source>
</evidence>
<dbReference type="SUPFAM" id="SSF52540">
    <property type="entry name" value="P-loop containing nucleoside triphosphate hydrolases"/>
    <property type="match status" value="1"/>
</dbReference>
<keyword evidence="4" id="KW-1185">Reference proteome</keyword>
<feature type="coiled-coil region" evidence="1">
    <location>
        <begin position="394"/>
        <end position="421"/>
    </location>
</feature>
<dbReference type="OrthoDB" id="9764467at2"/>
<dbReference type="RefSeq" id="WP_006968575.1">
    <property type="nucleotide sequence ID" value="NZ_APJX01000015.1"/>
</dbReference>
<name>S0FS11_9BACT</name>
<evidence type="ECO:0000313" key="4">
    <source>
        <dbReference type="Proteomes" id="UP000014216"/>
    </source>
</evidence>
<protein>
    <submittedName>
        <fullName evidence="3">SMC domain-containing protein</fullName>
    </submittedName>
</protein>
<evidence type="ECO:0000259" key="2">
    <source>
        <dbReference type="Pfam" id="PF13514"/>
    </source>
</evidence>
<feature type="coiled-coil region" evidence="1">
    <location>
        <begin position="852"/>
        <end position="981"/>
    </location>
</feature>